<dbReference type="OrthoDB" id="10609560at2759"/>
<feature type="compositionally biased region" description="Low complexity" evidence="2">
    <location>
        <begin position="39"/>
        <end position="49"/>
    </location>
</feature>
<dbReference type="EMBL" id="JAGTXO010000001">
    <property type="protein sequence ID" value="KAG8470339.1"/>
    <property type="molecule type" value="Genomic_DNA"/>
</dbReference>
<comment type="caution">
    <text evidence="5">The sequence shown here is derived from an EMBL/GenBank/DDBJ whole genome shotgun (WGS) entry which is preliminary data.</text>
</comment>
<feature type="transmembrane region" description="Helical" evidence="3">
    <location>
        <begin position="1188"/>
        <end position="1214"/>
    </location>
</feature>
<dbReference type="Pfam" id="PF12349">
    <property type="entry name" value="Sterol-sensing"/>
    <property type="match status" value="1"/>
</dbReference>
<feature type="transmembrane region" description="Helical" evidence="3">
    <location>
        <begin position="626"/>
        <end position="655"/>
    </location>
</feature>
<dbReference type="PANTHER" id="PTHR10796:SF92">
    <property type="entry name" value="PATCHED-RELATED, ISOFORM A"/>
    <property type="match status" value="1"/>
</dbReference>
<proteinExistence type="inferred from homology"/>
<feature type="region of interest" description="Disordered" evidence="2">
    <location>
        <begin position="29"/>
        <end position="68"/>
    </location>
</feature>
<keyword evidence="3" id="KW-0472">Membrane</keyword>
<feature type="compositionally biased region" description="Low complexity" evidence="2">
    <location>
        <begin position="122"/>
        <end position="141"/>
    </location>
</feature>
<dbReference type="AlphaFoldDB" id="A0A8J5XTN5"/>
<feature type="compositionally biased region" description="Pro residues" evidence="2">
    <location>
        <begin position="142"/>
        <end position="158"/>
    </location>
</feature>
<dbReference type="InterPro" id="IPR000731">
    <property type="entry name" value="SSD"/>
</dbReference>
<dbReference type="SUPFAM" id="SSF82866">
    <property type="entry name" value="Multidrug efflux transporter AcrB transmembrane domain"/>
    <property type="match status" value="2"/>
</dbReference>
<dbReference type="InterPro" id="IPR053958">
    <property type="entry name" value="HMGCR/SNAP/NPC1-like_SSD"/>
</dbReference>
<reference evidence="5" key="1">
    <citation type="submission" date="2021-05" db="EMBL/GenBank/DDBJ databases">
        <title>The genome of the haptophyte Pavlova lutheri (Diacronema luteri, Pavlovales) - a model for lipid biosynthesis in eukaryotic algae.</title>
        <authorList>
            <person name="Hulatt C.J."/>
            <person name="Posewitz M.C."/>
        </authorList>
    </citation>
    <scope>NUCLEOTIDE SEQUENCE</scope>
    <source>
        <strain evidence="5">NIVA-4/92</strain>
    </source>
</reference>
<accession>A0A8J5XTN5</accession>
<dbReference type="Gene3D" id="1.20.1640.10">
    <property type="entry name" value="Multidrug efflux transporter AcrB transmembrane domain"/>
    <property type="match status" value="2"/>
</dbReference>
<name>A0A8J5XTN5_DIALT</name>
<feature type="transmembrane region" description="Helical" evidence="3">
    <location>
        <begin position="195"/>
        <end position="216"/>
    </location>
</feature>
<feature type="region of interest" description="Disordered" evidence="2">
    <location>
        <begin position="88"/>
        <end position="162"/>
    </location>
</feature>
<dbReference type="Proteomes" id="UP000751190">
    <property type="component" value="Unassembled WGS sequence"/>
</dbReference>
<keyword evidence="3" id="KW-0812">Transmembrane</keyword>
<evidence type="ECO:0000256" key="2">
    <source>
        <dbReference type="SAM" id="MobiDB-lite"/>
    </source>
</evidence>
<feature type="transmembrane region" description="Helical" evidence="3">
    <location>
        <begin position="1107"/>
        <end position="1137"/>
    </location>
</feature>
<evidence type="ECO:0000259" key="4">
    <source>
        <dbReference type="PROSITE" id="PS50156"/>
    </source>
</evidence>
<protein>
    <recommendedName>
        <fullName evidence="4">SSD domain-containing protein</fullName>
    </recommendedName>
</protein>
<keyword evidence="3" id="KW-1133">Transmembrane helix</keyword>
<evidence type="ECO:0000256" key="1">
    <source>
        <dbReference type="ARBA" id="ARBA00005585"/>
    </source>
</evidence>
<sequence>MLWRATRTQPARSAGEAFAAPYGQCVSSALSAGGDVPGESAARSAAPPASEERAALGAPGMEPVLGAPGMEPVQAARLSLGDLLAHPAAAEPDAPSGSRVNSRARTPTRLPAPLLVEPSARPSADVPTPAADVPAPAADAPPLVPRPPSPPPRAPSPPSDVWTEALAGAQPKLGFERLVANSLGRWGNVLARMPWLVVLSTVLLHLCLAGCVRWAVFTSDSHELYVGQHTQIAADRRHAERAFGSSPSPFILVLRSASGSADVMNAAFMLKLLRLHTRLYTLRAPLGRGGSSGAALALRAERGAAAASDDGRAAEGRAARRGKADADRADAEGALEGEDEFASGPFEPDWVEFADLCARRYVHMLHAAECAVVSPLQLWFYSEEMLVADADVPRTLSDAYTEHLIDLGGRALKPADGAGALVSGAQALIATYYLDVELAPFADGRAAVWEAAARDEIARFVSSEGDVLVSVWSRLYNEEEASRFVRNDGYLIGVAFGVVLVYVSLTLSHWGCDPARARYLLSCSALASSGLALASGLGSAALLRVPITPITPLVCFTLLGVSVDDMIILTDAFDRIVHAERVHAERRVPGARELGGAMHEIGGAVTMTTLTTAATFMTGWACDLPIYSYFCACAALCMLSLYHIQMTLFASLLLIDARRRHELVERRAARQRDEARDEPPAAVTGLASAKLLVADEPRSGGAHELRPSCILRVIHRLGLVATHPRARYTLLGTYLALVCAALVLAPHVRVGLPQRQTIADDSPIGAFLDDLDGYWAGYTPTNVALVFTDTNASDAQSVRGVQRVIDNALALPFVLRTQLDWIERFGNWCACRRAKRERGGGAPFAGALPPAPGCSIGAFLADGELHEACQDSRSRKEPLSPEDCMDNDTGFRALSGGHTCAGAASHCTQGHFGWHTVQRYCPLTCRLCTPLPVTALRAIEKRLAAAPPAAGAASDDARAAAAPAAPRAPIALPEPRESALFSTPLSALGGLDLAGDVVLAPGSNCTEGGSCILAAHRVLLVVLVPQVYVDAYVQYEALRLPFALHNVSGYAYQVKYEFACMDEGMMRLSMRNLLTAAPIIGLCTSLFLEPLIALLAVGAVVSIDVLLFGAMAVVGMPINFITLLSLLIALGLAIDYSCHFGHAYQHAEGSRQGKVQRALDTIGISILNAGGSTLLGTLFIAASRSALFRIFFVFVWGTIALGLVCGLVVIPAALASVGPAFAPRDDARWAGIGDAKCDEQAASEVKRAASPTCRSQTTHAASTRFALH</sequence>
<keyword evidence="6" id="KW-1185">Reference proteome</keyword>
<organism evidence="5 6">
    <name type="scientific">Diacronema lutheri</name>
    <name type="common">Unicellular marine alga</name>
    <name type="synonym">Monochrysis lutheri</name>
    <dbReference type="NCBI Taxonomy" id="2081491"/>
    <lineage>
        <taxon>Eukaryota</taxon>
        <taxon>Haptista</taxon>
        <taxon>Haptophyta</taxon>
        <taxon>Pavlovophyceae</taxon>
        <taxon>Pavlovales</taxon>
        <taxon>Pavlovaceae</taxon>
        <taxon>Diacronema</taxon>
    </lineage>
</organism>
<feature type="domain" description="SSD" evidence="4">
    <location>
        <begin position="488"/>
        <end position="655"/>
    </location>
</feature>
<feature type="transmembrane region" description="Helical" evidence="3">
    <location>
        <begin position="250"/>
        <end position="273"/>
    </location>
</feature>
<comment type="similarity">
    <text evidence="1">Belongs to the patched family.</text>
</comment>
<dbReference type="PANTHER" id="PTHR10796">
    <property type="entry name" value="PATCHED-RELATED"/>
    <property type="match status" value="1"/>
</dbReference>
<dbReference type="GO" id="GO:0016020">
    <property type="term" value="C:membrane"/>
    <property type="evidence" value="ECO:0007669"/>
    <property type="project" value="TreeGrafter"/>
</dbReference>
<feature type="region of interest" description="Disordered" evidence="2">
    <location>
        <begin position="308"/>
        <end position="341"/>
    </location>
</feature>
<gene>
    <name evidence="5" type="ORF">KFE25_008760</name>
</gene>
<evidence type="ECO:0000313" key="6">
    <source>
        <dbReference type="Proteomes" id="UP000751190"/>
    </source>
</evidence>
<feature type="transmembrane region" description="Helical" evidence="3">
    <location>
        <begin position="489"/>
        <end position="507"/>
    </location>
</feature>
<dbReference type="PROSITE" id="PS50156">
    <property type="entry name" value="SSD"/>
    <property type="match status" value="1"/>
</dbReference>
<dbReference type="InterPro" id="IPR051697">
    <property type="entry name" value="Patched_domain-protein"/>
</dbReference>
<feature type="compositionally biased region" description="Basic and acidic residues" evidence="2">
    <location>
        <begin position="309"/>
        <end position="331"/>
    </location>
</feature>
<feature type="transmembrane region" description="Helical" evidence="3">
    <location>
        <begin position="1073"/>
        <end position="1101"/>
    </location>
</feature>
<feature type="transmembrane region" description="Helical" evidence="3">
    <location>
        <begin position="1158"/>
        <end position="1182"/>
    </location>
</feature>
<evidence type="ECO:0000313" key="5">
    <source>
        <dbReference type="EMBL" id="KAG8470339.1"/>
    </source>
</evidence>
<evidence type="ECO:0000256" key="3">
    <source>
        <dbReference type="SAM" id="Phobius"/>
    </source>
</evidence>